<evidence type="ECO:0000256" key="5">
    <source>
        <dbReference type="ARBA" id="ARBA00022692"/>
    </source>
</evidence>
<keyword evidence="12" id="KW-0325">Glycoprotein</keyword>
<reference evidence="16" key="1">
    <citation type="submission" date="2025-08" db="UniProtKB">
        <authorList>
            <consortium name="Ensembl"/>
        </authorList>
    </citation>
    <scope>IDENTIFICATION</scope>
</reference>
<feature type="domain" description="Sema" evidence="15">
    <location>
        <begin position="18"/>
        <end position="502"/>
    </location>
</feature>
<dbReference type="GO" id="GO:0007411">
    <property type="term" value="P:axon guidance"/>
    <property type="evidence" value="ECO:0007669"/>
    <property type="project" value="UniProtKB-ARBA"/>
</dbReference>
<evidence type="ECO:0000256" key="9">
    <source>
        <dbReference type="ARBA" id="ARBA00023136"/>
    </source>
</evidence>
<evidence type="ECO:0000256" key="8">
    <source>
        <dbReference type="ARBA" id="ARBA00022989"/>
    </source>
</evidence>
<evidence type="ECO:0000256" key="14">
    <source>
        <dbReference type="SAM" id="SignalP"/>
    </source>
</evidence>
<evidence type="ECO:0000256" key="1">
    <source>
        <dbReference type="ARBA" id="ARBA00004162"/>
    </source>
</evidence>
<evidence type="ECO:0000256" key="7">
    <source>
        <dbReference type="ARBA" id="ARBA00022737"/>
    </source>
</evidence>
<dbReference type="Gene3D" id="2.130.10.10">
    <property type="entry name" value="YVTN repeat-like/Quinoprotein amine dehydrogenase"/>
    <property type="match status" value="1"/>
</dbReference>
<dbReference type="FunFam" id="2.60.40.10:FF:000728">
    <property type="entry name" value="Plexin D1"/>
    <property type="match status" value="1"/>
</dbReference>
<dbReference type="GO" id="GO:0017154">
    <property type="term" value="F:semaphorin receptor activity"/>
    <property type="evidence" value="ECO:0007669"/>
    <property type="project" value="InterPro"/>
</dbReference>
<evidence type="ECO:0000256" key="4">
    <source>
        <dbReference type="ARBA" id="ARBA00022475"/>
    </source>
</evidence>
<dbReference type="Gene3D" id="2.60.40.10">
    <property type="entry name" value="Immunoglobulins"/>
    <property type="match status" value="1"/>
</dbReference>
<dbReference type="PANTHER" id="PTHR22625">
    <property type="entry name" value="PLEXIN"/>
    <property type="match status" value="1"/>
</dbReference>
<feature type="chain" id="PRO_5018650644" description="Sema domain-containing protein" evidence="14">
    <location>
        <begin position="30"/>
        <end position="635"/>
    </location>
</feature>
<dbReference type="GO" id="GO:0043542">
    <property type="term" value="P:endothelial cell migration"/>
    <property type="evidence" value="ECO:0007669"/>
    <property type="project" value="TreeGrafter"/>
</dbReference>
<dbReference type="PANTHER" id="PTHR22625:SF7">
    <property type="entry name" value="PLEXIN-D1"/>
    <property type="match status" value="1"/>
</dbReference>
<dbReference type="FunFam" id="2.130.10.10:FF:000386">
    <property type="entry name" value="Plexin D1"/>
    <property type="match status" value="1"/>
</dbReference>
<evidence type="ECO:0000256" key="11">
    <source>
        <dbReference type="ARBA" id="ARBA00023170"/>
    </source>
</evidence>
<dbReference type="GO" id="GO:0120025">
    <property type="term" value="C:plasma membrane bounded cell projection"/>
    <property type="evidence" value="ECO:0007669"/>
    <property type="project" value="UniProtKB-ARBA"/>
</dbReference>
<keyword evidence="9" id="KW-0472">Membrane</keyword>
<comment type="caution">
    <text evidence="13">Lacks conserved residue(s) required for the propagation of feature annotation.</text>
</comment>
<keyword evidence="3" id="KW-0217">Developmental protein</keyword>
<keyword evidence="10" id="KW-1015">Disulfide bond</keyword>
<dbReference type="Ensembl" id="ENSMMOT00000028540.1">
    <property type="protein sequence ID" value="ENSMMOP00000028064.1"/>
    <property type="gene ID" value="ENSMMOG00000021180.1"/>
</dbReference>
<dbReference type="GO" id="GO:0030334">
    <property type="term" value="P:regulation of cell migration"/>
    <property type="evidence" value="ECO:0007669"/>
    <property type="project" value="TreeGrafter"/>
</dbReference>
<comment type="similarity">
    <text evidence="2">Belongs to the plexin family.</text>
</comment>
<keyword evidence="6 14" id="KW-0732">Signal</keyword>
<keyword evidence="5" id="KW-0812">Transmembrane</keyword>
<dbReference type="GO" id="GO:0002116">
    <property type="term" value="C:semaphorin receptor complex"/>
    <property type="evidence" value="ECO:0007669"/>
    <property type="project" value="TreeGrafter"/>
</dbReference>
<dbReference type="InterPro" id="IPR015943">
    <property type="entry name" value="WD40/YVTN_repeat-like_dom_sf"/>
</dbReference>
<dbReference type="GO" id="GO:0005886">
    <property type="term" value="C:plasma membrane"/>
    <property type="evidence" value="ECO:0007669"/>
    <property type="project" value="UniProtKB-SubCell"/>
</dbReference>
<dbReference type="InterPro" id="IPR002165">
    <property type="entry name" value="Plexin_repeat"/>
</dbReference>
<dbReference type="SUPFAM" id="SSF101912">
    <property type="entry name" value="Sema domain"/>
    <property type="match status" value="1"/>
</dbReference>
<evidence type="ECO:0000256" key="2">
    <source>
        <dbReference type="ARBA" id="ARBA00010297"/>
    </source>
</evidence>
<reference evidence="16" key="2">
    <citation type="submission" date="2025-09" db="UniProtKB">
        <authorList>
            <consortium name="Ensembl"/>
        </authorList>
    </citation>
    <scope>IDENTIFICATION</scope>
</reference>
<keyword evidence="17" id="KW-1185">Reference proteome</keyword>
<keyword evidence="11" id="KW-0675">Receptor</keyword>
<evidence type="ECO:0000256" key="10">
    <source>
        <dbReference type="ARBA" id="ARBA00023157"/>
    </source>
</evidence>
<feature type="signal peptide" evidence="14">
    <location>
        <begin position="1"/>
        <end position="29"/>
    </location>
</feature>
<proteinExistence type="inferred from homology"/>
<keyword evidence="4" id="KW-1003">Cell membrane</keyword>
<evidence type="ECO:0000259" key="15">
    <source>
        <dbReference type="PROSITE" id="PS51004"/>
    </source>
</evidence>
<dbReference type="InterPro" id="IPR013783">
    <property type="entry name" value="Ig-like_fold"/>
</dbReference>
<dbReference type="InterPro" id="IPR001627">
    <property type="entry name" value="Semap_dom"/>
</dbReference>
<accession>A0A3Q3XLL2</accession>
<dbReference type="SUPFAM" id="SSF103575">
    <property type="entry name" value="Plexin repeat"/>
    <property type="match status" value="1"/>
</dbReference>
<dbReference type="SMART" id="SM00630">
    <property type="entry name" value="Sema"/>
    <property type="match status" value="1"/>
</dbReference>
<dbReference type="InterPro" id="IPR031148">
    <property type="entry name" value="Plexin"/>
</dbReference>
<dbReference type="InterPro" id="IPR016201">
    <property type="entry name" value="PSI"/>
</dbReference>
<evidence type="ECO:0000256" key="6">
    <source>
        <dbReference type="ARBA" id="ARBA00022729"/>
    </source>
</evidence>
<dbReference type="GO" id="GO:0008360">
    <property type="term" value="P:regulation of cell shape"/>
    <property type="evidence" value="ECO:0007669"/>
    <property type="project" value="TreeGrafter"/>
</dbReference>
<dbReference type="PROSITE" id="PS51004">
    <property type="entry name" value="SEMA"/>
    <property type="match status" value="1"/>
</dbReference>
<evidence type="ECO:0000256" key="12">
    <source>
        <dbReference type="ARBA" id="ARBA00023180"/>
    </source>
</evidence>
<dbReference type="GO" id="GO:0050772">
    <property type="term" value="P:positive regulation of axonogenesis"/>
    <property type="evidence" value="ECO:0007669"/>
    <property type="project" value="TreeGrafter"/>
</dbReference>
<evidence type="ECO:0000256" key="3">
    <source>
        <dbReference type="ARBA" id="ARBA00022473"/>
    </source>
</evidence>
<dbReference type="Proteomes" id="UP000261620">
    <property type="component" value="Unplaced"/>
</dbReference>
<evidence type="ECO:0000313" key="17">
    <source>
        <dbReference type="Proteomes" id="UP000261620"/>
    </source>
</evidence>
<name>A0A3Q3XLL2_MOLML</name>
<keyword evidence="8" id="KW-1133">Transmembrane helix</keyword>
<protein>
    <recommendedName>
        <fullName evidence="15">Sema domain-containing protein</fullName>
    </recommendedName>
</protein>
<dbReference type="GO" id="GO:0007162">
    <property type="term" value="P:negative regulation of cell adhesion"/>
    <property type="evidence" value="ECO:0007669"/>
    <property type="project" value="TreeGrafter"/>
</dbReference>
<evidence type="ECO:0000256" key="13">
    <source>
        <dbReference type="PROSITE-ProRule" id="PRU00352"/>
    </source>
</evidence>
<dbReference type="Pfam" id="PF01403">
    <property type="entry name" value="Sema"/>
    <property type="match status" value="1"/>
</dbReference>
<dbReference type="SMART" id="SM00423">
    <property type="entry name" value="PSI"/>
    <property type="match status" value="1"/>
</dbReference>
<organism evidence="16 17">
    <name type="scientific">Mola mola</name>
    <name type="common">Ocean sunfish</name>
    <name type="synonym">Tetraodon mola</name>
    <dbReference type="NCBI Taxonomy" id="94237"/>
    <lineage>
        <taxon>Eukaryota</taxon>
        <taxon>Metazoa</taxon>
        <taxon>Chordata</taxon>
        <taxon>Craniata</taxon>
        <taxon>Vertebrata</taxon>
        <taxon>Euteleostomi</taxon>
        <taxon>Actinopterygii</taxon>
        <taxon>Neopterygii</taxon>
        <taxon>Teleostei</taxon>
        <taxon>Neoteleostei</taxon>
        <taxon>Acanthomorphata</taxon>
        <taxon>Eupercaria</taxon>
        <taxon>Tetraodontiformes</taxon>
        <taxon>Molidae</taxon>
        <taxon>Mola</taxon>
    </lineage>
</organism>
<sequence length="635" mass="69939">DPPGKTDQRAAALLLLGVLALETRRSACALHIQQAFASPNQTNNFVVDPVSGKVYLATVNTVYQLNDTLGLEVEKRTGPVEDNLLCHAPQLPQAPCEHPKSLTDNHNKLLELDREQGVLVVCGSVYQGFCELRRMENISQIAVQFPPQGEKTVFPSMLNIAANHPNASTVGLIFKSHGGNTRLLVGATYTGAGTQFFPKNHSKEDLRFENTPEIAIRSLNVQDLSRLFTYDINPSEDNVFKIKQEVKAKNKLNFVLAFTQKTYSYIAFNNDAKMGHKESQPNSILARICLDTENPRKPSGPESRKLTESYIQMPLQCGLNGNIYNRLLSVYPADILTEPYLFGVFSKGDRKTALCAFKFADIEMEIRQGRRNCSNSPSSDVQVLDSVIQGSGAACIHKGNLVLQPEQLDCGAAHLQHPLALRRSLGAVPLVESPGLSSVSVDYVHNHIVVFLGTSNGRLRKVRHWTLKLPASEAVHHIMTLDPSDSNYLYLMTSHHMLRVKVAVCDQWKSCSDCLGAGDAHCGWCTLQNRCTIQKECAQGLLARSWIGMSEGPQQCPSMTLTPPEISISADIKDVGILINGSVPDLVGSRVECEYGPGVSTNATVHLDYGPAQIQTCPLLPREMTHTLLTHIQWR</sequence>
<evidence type="ECO:0000313" key="16">
    <source>
        <dbReference type="Ensembl" id="ENSMMOP00000028064.1"/>
    </source>
</evidence>
<keyword evidence="7" id="KW-0677">Repeat</keyword>
<comment type="subcellular location">
    <subcellularLocation>
        <location evidence="1">Cell membrane</location>
        <topology evidence="1">Single-pass membrane protein</topology>
    </subcellularLocation>
</comment>
<dbReference type="AlphaFoldDB" id="A0A3Q3XLL2"/>
<dbReference type="Pfam" id="PF01437">
    <property type="entry name" value="PSI"/>
    <property type="match status" value="1"/>
</dbReference>
<dbReference type="InterPro" id="IPR036352">
    <property type="entry name" value="Semap_dom_sf"/>
</dbReference>